<name>A0ABN9XXZ0_9DINO</name>
<protein>
    <recommendedName>
        <fullName evidence="4">Cellulase</fullName>
    </recommendedName>
</protein>
<feature type="region of interest" description="Disordered" evidence="1">
    <location>
        <begin position="168"/>
        <end position="199"/>
    </location>
</feature>
<dbReference type="Proteomes" id="UP001189429">
    <property type="component" value="Unassembled WGS sequence"/>
</dbReference>
<organism evidence="2 3">
    <name type="scientific">Prorocentrum cordatum</name>
    <dbReference type="NCBI Taxonomy" id="2364126"/>
    <lineage>
        <taxon>Eukaryota</taxon>
        <taxon>Sar</taxon>
        <taxon>Alveolata</taxon>
        <taxon>Dinophyceae</taxon>
        <taxon>Prorocentrales</taxon>
        <taxon>Prorocentraceae</taxon>
        <taxon>Prorocentrum</taxon>
    </lineage>
</organism>
<reference evidence="2" key="1">
    <citation type="submission" date="2023-10" db="EMBL/GenBank/DDBJ databases">
        <authorList>
            <person name="Chen Y."/>
            <person name="Shah S."/>
            <person name="Dougan E. K."/>
            <person name="Thang M."/>
            <person name="Chan C."/>
        </authorList>
    </citation>
    <scope>NUCLEOTIDE SEQUENCE [LARGE SCALE GENOMIC DNA]</scope>
</reference>
<keyword evidence="3" id="KW-1185">Reference proteome</keyword>
<sequence length="365" mass="37461">MFDCKGDRDLWNAGYGQCAGYAPGTSNYAFCGRDKDIAMNLTGSQVCSECGACVDPTSAPAAGIDMPPEGGLPAAQAPDMPDAPAGMPAAATPPAGVPTQCVLLLSAGAGSSAVVVSTADGLEIGESIVITGGGHSELHTIVSFGAMNRLQSGSGIVVVDPPLTDPMPAGSLVAPATPSPTPAPTPSAQGASGVASVPTSAPTPVMVSASGDPHMVNVHGQRFDILRPGIHVLLQLPRGIEQDALLRVEAYAVQLGGACADIYFQSLNLTGGWVRDAHGQHTRHSAIRYYANQPVGSHLHGTNWMSFGKVDLKVVWGHTKSGVQYLNMFARHLSKAGVPIGGLLGLDDHTAASTPSLRCKRTMTL</sequence>
<evidence type="ECO:0000313" key="3">
    <source>
        <dbReference type="Proteomes" id="UP001189429"/>
    </source>
</evidence>
<evidence type="ECO:0008006" key="4">
    <source>
        <dbReference type="Google" id="ProtNLM"/>
    </source>
</evidence>
<dbReference type="EMBL" id="CAUYUJ010021259">
    <property type="protein sequence ID" value="CAK0903569.1"/>
    <property type="molecule type" value="Genomic_DNA"/>
</dbReference>
<proteinExistence type="predicted"/>
<gene>
    <name evidence="2" type="ORF">PCOR1329_LOCUS79860</name>
</gene>
<evidence type="ECO:0000313" key="2">
    <source>
        <dbReference type="EMBL" id="CAK0903569.1"/>
    </source>
</evidence>
<accession>A0ABN9XXZ0</accession>
<comment type="caution">
    <text evidence="2">The sequence shown here is derived from an EMBL/GenBank/DDBJ whole genome shotgun (WGS) entry which is preliminary data.</text>
</comment>
<evidence type="ECO:0000256" key="1">
    <source>
        <dbReference type="SAM" id="MobiDB-lite"/>
    </source>
</evidence>